<dbReference type="InterPro" id="IPR036259">
    <property type="entry name" value="MFS_trans_sf"/>
</dbReference>
<evidence type="ECO:0000256" key="3">
    <source>
        <dbReference type="ARBA" id="ARBA00023136"/>
    </source>
</evidence>
<feature type="transmembrane region" description="Helical" evidence="4">
    <location>
        <begin position="141"/>
        <end position="161"/>
    </location>
</feature>
<accession>N1MGC6</accession>
<feature type="transmembrane region" description="Helical" evidence="4">
    <location>
        <begin position="107"/>
        <end position="129"/>
    </location>
</feature>
<dbReference type="RefSeq" id="WP_006948944.1">
    <property type="nucleotide sequence ID" value="NZ_CAVK010000008.1"/>
</dbReference>
<feature type="transmembrane region" description="Helical" evidence="4">
    <location>
        <begin position="325"/>
        <end position="350"/>
    </location>
</feature>
<keyword evidence="3 4" id="KW-0472">Membrane</keyword>
<gene>
    <name evidence="6" type="ORF">EBBID32_1520</name>
</gene>
<protein>
    <submittedName>
        <fullName evidence="6">4-hydroxybenzoate transporter</fullName>
    </submittedName>
</protein>
<feature type="transmembrane region" description="Helical" evidence="4">
    <location>
        <begin position="14"/>
        <end position="33"/>
    </location>
</feature>
<dbReference type="PROSITE" id="PS50850">
    <property type="entry name" value="MFS"/>
    <property type="match status" value="1"/>
</dbReference>
<feature type="transmembrane region" description="Helical" evidence="4">
    <location>
        <begin position="391"/>
        <end position="410"/>
    </location>
</feature>
<dbReference type="EMBL" id="CAVK010000008">
    <property type="protein sequence ID" value="CCW15824.1"/>
    <property type="molecule type" value="Genomic_DNA"/>
</dbReference>
<feature type="transmembrane region" description="Helical" evidence="4">
    <location>
        <begin position="273"/>
        <end position="294"/>
    </location>
</feature>
<feature type="transmembrane region" description="Helical" evidence="4">
    <location>
        <begin position="83"/>
        <end position="101"/>
    </location>
</feature>
<dbReference type="InterPro" id="IPR050327">
    <property type="entry name" value="Proton-linked_MCT"/>
</dbReference>
<keyword evidence="2 4" id="KW-1133">Transmembrane helix</keyword>
<dbReference type="Proteomes" id="UP000013201">
    <property type="component" value="Unassembled WGS sequence"/>
</dbReference>
<evidence type="ECO:0000256" key="2">
    <source>
        <dbReference type="ARBA" id="ARBA00022989"/>
    </source>
</evidence>
<feature type="transmembrane region" description="Helical" evidence="4">
    <location>
        <begin position="237"/>
        <end position="261"/>
    </location>
</feature>
<dbReference type="AlphaFoldDB" id="N1MGC6"/>
<sequence>MTQPLTRSDEWRRYWPLVFAAFLGLSFTSVASISSGVFIGPIDQEFNWIRTEISAGFTLASLITIPLSPVVGAMLDRFGVRRIVLPGILLTTLAFAALSFADGSFSQWMVLWFIYGLAALLIQPTLWAAAISSTFNAGRSLALSLALSGMSMALIVVPPLTEWLITSFGWRSAYIWLAAVFGTPALLMSFLFLYSAKDRQRLMRTSQSGVDQRGQTSAIVEPAQEGLSVAEAIRSLALYRIAGAALITLLFGAAFLVHQFPILTESGVSRHNAALLASLAGAGSIAGKLVTGWLMDRFDGGLIGCVTNSVMAIGMLLLLEPFRTPVTIVLAMLIIGYSSGAKLQICAFLTSVYGGMRNYGKIFGVMVSIMAGAGGLGPLVGGVIYDLAGGYNALIIAGIPSSLIAGLLLFRLGRYPHWNRPLETRGCV</sequence>
<feature type="transmembrane region" description="Helical" evidence="4">
    <location>
        <begin position="53"/>
        <end position="71"/>
    </location>
</feature>
<organism evidence="6 7">
    <name type="scientific">Sphingobium indicum BiD32</name>
    <dbReference type="NCBI Taxonomy" id="1301087"/>
    <lineage>
        <taxon>Bacteria</taxon>
        <taxon>Pseudomonadati</taxon>
        <taxon>Pseudomonadota</taxon>
        <taxon>Alphaproteobacteria</taxon>
        <taxon>Sphingomonadales</taxon>
        <taxon>Sphingomonadaceae</taxon>
        <taxon>Sphingobium</taxon>
    </lineage>
</organism>
<feature type="transmembrane region" description="Helical" evidence="4">
    <location>
        <begin position="301"/>
        <end position="319"/>
    </location>
</feature>
<dbReference type="PANTHER" id="PTHR11360">
    <property type="entry name" value="MONOCARBOXYLATE TRANSPORTER"/>
    <property type="match status" value="1"/>
</dbReference>
<evidence type="ECO:0000259" key="5">
    <source>
        <dbReference type="PROSITE" id="PS50850"/>
    </source>
</evidence>
<feature type="domain" description="Major facilitator superfamily (MFS) profile" evidence="5">
    <location>
        <begin position="17"/>
        <end position="416"/>
    </location>
</feature>
<feature type="transmembrane region" description="Helical" evidence="4">
    <location>
        <begin position="362"/>
        <end position="385"/>
    </location>
</feature>
<evidence type="ECO:0000256" key="4">
    <source>
        <dbReference type="SAM" id="Phobius"/>
    </source>
</evidence>
<dbReference type="GO" id="GO:0022857">
    <property type="term" value="F:transmembrane transporter activity"/>
    <property type="evidence" value="ECO:0007669"/>
    <property type="project" value="InterPro"/>
</dbReference>
<dbReference type="Gene3D" id="1.20.1250.20">
    <property type="entry name" value="MFS general substrate transporter like domains"/>
    <property type="match status" value="2"/>
</dbReference>
<reference evidence="6 7" key="1">
    <citation type="submission" date="2013-03" db="EMBL/GenBank/DDBJ databases">
        <authorList>
            <person name="Le V."/>
        </authorList>
    </citation>
    <scope>NUCLEOTIDE SEQUENCE [LARGE SCALE GENOMIC DNA]</scope>
    <source>
        <strain evidence="6 7">BiD32</strain>
    </source>
</reference>
<evidence type="ECO:0000313" key="6">
    <source>
        <dbReference type="EMBL" id="CCW15824.1"/>
    </source>
</evidence>
<feature type="transmembrane region" description="Helical" evidence="4">
    <location>
        <begin position="173"/>
        <end position="194"/>
    </location>
</feature>
<proteinExistence type="predicted"/>
<dbReference type="InterPro" id="IPR020846">
    <property type="entry name" value="MFS_dom"/>
</dbReference>
<dbReference type="InterPro" id="IPR011701">
    <property type="entry name" value="MFS"/>
</dbReference>
<keyword evidence="7" id="KW-1185">Reference proteome</keyword>
<reference evidence="7" key="2">
    <citation type="submission" date="2013-04" db="EMBL/GenBank/DDBJ databases">
        <title>Bisphenol A degrading Sphingobium sp. strain BiD32.</title>
        <authorList>
            <person name="Nielsen J.L."/>
            <person name="Zhou N.A."/>
            <person name="Kjeldal H."/>
        </authorList>
    </citation>
    <scope>NUCLEOTIDE SEQUENCE [LARGE SCALE GENOMIC DNA]</scope>
    <source>
        <strain evidence="7">BiD32</strain>
    </source>
</reference>
<dbReference type="OrthoDB" id="9796632at2"/>
<evidence type="ECO:0000313" key="7">
    <source>
        <dbReference type="Proteomes" id="UP000013201"/>
    </source>
</evidence>
<name>N1MGC6_9SPHN</name>
<comment type="caution">
    <text evidence="6">The sequence shown here is derived from an EMBL/GenBank/DDBJ whole genome shotgun (WGS) entry which is preliminary data.</text>
</comment>
<keyword evidence="1 4" id="KW-0812">Transmembrane</keyword>
<evidence type="ECO:0000256" key="1">
    <source>
        <dbReference type="ARBA" id="ARBA00022692"/>
    </source>
</evidence>
<dbReference type="SUPFAM" id="SSF103473">
    <property type="entry name" value="MFS general substrate transporter"/>
    <property type="match status" value="1"/>
</dbReference>
<dbReference type="Pfam" id="PF07690">
    <property type="entry name" value="MFS_1"/>
    <property type="match status" value="1"/>
</dbReference>